<feature type="domain" description="MATH" evidence="1">
    <location>
        <begin position="152"/>
        <end position="279"/>
    </location>
</feature>
<dbReference type="SMART" id="SM00061">
    <property type="entry name" value="MATH"/>
    <property type="match status" value="3"/>
</dbReference>
<dbReference type="PANTHER" id="PTHR46162:SF19">
    <property type="entry name" value="TRAF-LIKE FAMILY PROTEIN"/>
    <property type="match status" value="1"/>
</dbReference>
<keyword evidence="3" id="KW-1185">Reference proteome</keyword>
<dbReference type="Proteomes" id="UP000824890">
    <property type="component" value="Unassembled WGS sequence"/>
</dbReference>
<name>A0ABQ8AEG9_BRANA</name>
<organism evidence="2 3">
    <name type="scientific">Brassica napus</name>
    <name type="common">Rape</name>
    <dbReference type="NCBI Taxonomy" id="3708"/>
    <lineage>
        <taxon>Eukaryota</taxon>
        <taxon>Viridiplantae</taxon>
        <taxon>Streptophyta</taxon>
        <taxon>Embryophyta</taxon>
        <taxon>Tracheophyta</taxon>
        <taxon>Spermatophyta</taxon>
        <taxon>Magnoliopsida</taxon>
        <taxon>eudicotyledons</taxon>
        <taxon>Gunneridae</taxon>
        <taxon>Pentapetalae</taxon>
        <taxon>rosids</taxon>
        <taxon>malvids</taxon>
        <taxon>Brassicales</taxon>
        <taxon>Brassicaceae</taxon>
        <taxon>Brassiceae</taxon>
        <taxon>Brassica</taxon>
    </lineage>
</organism>
<reference evidence="2 3" key="1">
    <citation type="submission" date="2021-05" db="EMBL/GenBank/DDBJ databases">
        <title>Genome Assembly of Synthetic Allotetraploid Brassica napus Reveals Homoeologous Exchanges between Subgenomes.</title>
        <authorList>
            <person name="Davis J.T."/>
        </authorList>
    </citation>
    <scope>NUCLEOTIDE SEQUENCE [LARGE SCALE GENOMIC DNA]</scope>
    <source>
        <strain evidence="3">cv. Da-Ae</strain>
        <tissue evidence="2">Seedling</tissue>
    </source>
</reference>
<dbReference type="EMBL" id="JAGKQM010000013">
    <property type="protein sequence ID" value="KAH0890707.1"/>
    <property type="molecule type" value="Genomic_DNA"/>
</dbReference>
<dbReference type="InterPro" id="IPR002083">
    <property type="entry name" value="MATH/TRAF_dom"/>
</dbReference>
<accession>A0ABQ8AEG9</accession>
<dbReference type="Gene3D" id="2.60.210.10">
    <property type="entry name" value="Apoptosis, Tumor Necrosis Factor Receptor Associated Protein 2, Chain A"/>
    <property type="match status" value="3"/>
</dbReference>
<feature type="non-terminal residue" evidence="2">
    <location>
        <position position="1"/>
    </location>
</feature>
<feature type="domain" description="MATH" evidence="1">
    <location>
        <begin position="22"/>
        <end position="143"/>
    </location>
</feature>
<protein>
    <recommendedName>
        <fullName evidence="1">MATH domain-containing protein</fullName>
    </recommendedName>
</protein>
<comment type="caution">
    <text evidence="2">The sequence shown here is derived from an EMBL/GenBank/DDBJ whole genome shotgun (WGS) entry which is preliminary data.</text>
</comment>
<sequence length="464" mass="52508">LATMSRPISLDEIMAALKEKHKTSHFLKIDTFSLVKKHISRVESSVFYLGGYKWKLMVYPNGYSGTVNSNVAVSVEKQASVNVNLEVELFVVNQLAKIWHSGGKIGFPPEWTWRGDSDLMSHANLESKGFFGVEPAASGTAECFSVIEKPLNHKVTWMMTRFSSFAPEKVHNSHEFVVGNRKWRIQVHPRGFKEGKDKSFSVYLVGGGFINNVPQIANTYALFKLRVLDQVNRDHIEKPMLGWLGENPGVIQGFPEYMPLSNLGEPYLVNDKLYVGVEFEFISVTNYFELCIVNQLERVWQSKGAMALPPELSWKGDSDLVSGFFGVEPAPSGTAECFSVTEKPLNHKITWMMTRFSSFEPEKAHNSNEFRAKIKSLSVYLVGNGFVNNALKANVFTKFKLRVLDQVNRDHVEKPYSCWLGEEPDVSHGFPEFMPLKTLDEPYLVNDKFYVGVEFELISVTNTC</sequence>
<proteinExistence type="predicted"/>
<dbReference type="PROSITE" id="PS50144">
    <property type="entry name" value="MATH"/>
    <property type="match status" value="3"/>
</dbReference>
<dbReference type="PANTHER" id="PTHR46162">
    <property type="entry name" value="TRAF-LIKE FAMILY PROTEIN"/>
    <property type="match status" value="1"/>
</dbReference>
<dbReference type="Pfam" id="PF22486">
    <property type="entry name" value="MATH_2"/>
    <property type="match status" value="3"/>
</dbReference>
<feature type="domain" description="MATH" evidence="1">
    <location>
        <begin position="346"/>
        <end position="455"/>
    </location>
</feature>
<gene>
    <name evidence="2" type="ORF">HID58_053136</name>
</gene>
<evidence type="ECO:0000259" key="1">
    <source>
        <dbReference type="PROSITE" id="PS50144"/>
    </source>
</evidence>
<evidence type="ECO:0000313" key="2">
    <source>
        <dbReference type="EMBL" id="KAH0890707.1"/>
    </source>
</evidence>
<evidence type="ECO:0000313" key="3">
    <source>
        <dbReference type="Proteomes" id="UP000824890"/>
    </source>
</evidence>
<dbReference type="CDD" id="cd00121">
    <property type="entry name" value="MATH"/>
    <property type="match status" value="3"/>
</dbReference>
<dbReference type="SUPFAM" id="SSF49599">
    <property type="entry name" value="TRAF domain-like"/>
    <property type="match status" value="3"/>
</dbReference>
<dbReference type="InterPro" id="IPR008974">
    <property type="entry name" value="TRAF-like"/>
</dbReference>